<sequence length="263" mass="30142">MSRKIEEFDSPHGRIGKEIISPGLFGSKPIENSICDINHVDLNESIKITIGQQDSDFGRILDVCIPTMSKGETSKFTVKEYSFTLLLHSFTEGKYIYQLTPEDKYNLALKHKDVGVDLFKNNRNKDAASRFSKALKYLHSIPIDVAKKPVELDGILVKDINTLKGTLYNNLASCYFKNQSWTLVIDICNRVINYDKDNVKALYKLGVSYKHDKNYEKSYESFKRVLELEPNNKACGEHLKFVESQLKESQKNINDLVKRMFVA</sequence>
<name>A0A9P0B036_BRAAE</name>
<gene>
    <name evidence="2" type="ORF">MELIAE_LOCUS4351</name>
</gene>
<dbReference type="OrthoDB" id="433738at2759"/>
<evidence type="ECO:0000256" key="1">
    <source>
        <dbReference type="PROSITE-ProRule" id="PRU00339"/>
    </source>
</evidence>
<keyword evidence="1" id="KW-0802">TPR repeat</keyword>
<keyword evidence="3" id="KW-1185">Reference proteome</keyword>
<dbReference type="Pfam" id="PF00515">
    <property type="entry name" value="TPR_1"/>
    <property type="match status" value="1"/>
</dbReference>
<feature type="repeat" description="TPR" evidence="1">
    <location>
        <begin position="199"/>
        <end position="232"/>
    </location>
</feature>
<evidence type="ECO:0000313" key="2">
    <source>
        <dbReference type="EMBL" id="CAH0551824.1"/>
    </source>
</evidence>
<accession>A0A9P0B036</accession>
<dbReference type="AlphaFoldDB" id="A0A9P0B036"/>
<reference evidence="2" key="1">
    <citation type="submission" date="2021-12" db="EMBL/GenBank/DDBJ databases">
        <authorList>
            <person name="King R."/>
        </authorList>
    </citation>
    <scope>NUCLEOTIDE SEQUENCE</scope>
</reference>
<organism evidence="2 3">
    <name type="scientific">Brassicogethes aeneus</name>
    <name type="common">Rape pollen beetle</name>
    <name type="synonym">Meligethes aeneus</name>
    <dbReference type="NCBI Taxonomy" id="1431903"/>
    <lineage>
        <taxon>Eukaryota</taxon>
        <taxon>Metazoa</taxon>
        <taxon>Ecdysozoa</taxon>
        <taxon>Arthropoda</taxon>
        <taxon>Hexapoda</taxon>
        <taxon>Insecta</taxon>
        <taxon>Pterygota</taxon>
        <taxon>Neoptera</taxon>
        <taxon>Endopterygota</taxon>
        <taxon>Coleoptera</taxon>
        <taxon>Polyphaga</taxon>
        <taxon>Cucujiformia</taxon>
        <taxon>Nitidulidae</taxon>
        <taxon>Meligethinae</taxon>
        <taxon>Brassicogethes</taxon>
    </lineage>
</organism>
<protein>
    <submittedName>
        <fullName evidence="2">Uncharacterized protein</fullName>
    </submittedName>
</protein>
<dbReference type="SUPFAM" id="SSF48452">
    <property type="entry name" value="TPR-like"/>
    <property type="match status" value="1"/>
</dbReference>
<dbReference type="PROSITE" id="PS50005">
    <property type="entry name" value="TPR"/>
    <property type="match status" value="1"/>
</dbReference>
<dbReference type="PROSITE" id="PS50293">
    <property type="entry name" value="TPR_REGION"/>
    <property type="match status" value="1"/>
</dbReference>
<dbReference type="InterPro" id="IPR050754">
    <property type="entry name" value="FKBP4/5/8-like"/>
</dbReference>
<dbReference type="SMART" id="SM00028">
    <property type="entry name" value="TPR"/>
    <property type="match status" value="3"/>
</dbReference>
<dbReference type="Gene3D" id="1.25.40.10">
    <property type="entry name" value="Tetratricopeptide repeat domain"/>
    <property type="match status" value="1"/>
</dbReference>
<proteinExistence type="predicted"/>
<dbReference type="InterPro" id="IPR019734">
    <property type="entry name" value="TPR_rpt"/>
</dbReference>
<dbReference type="PANTHER" id="PTHR46512:SF10">
    <property type="entry name" value="FK506-BINDING PROTEIN-LIKE"/>
    <property type="match status" value="1"/>
</dbReference>
<evidence type="ECO:0000313" key="3">
    <source>
        <dbReference type="Proteomes" id="UP001154078"/>
    </source>
</evidence>
<dbReference type="Proteomes" id="UP001154078">
    <property type="component" value="Chromosome 2"/>
</dbReference>
<dbReference type="InterPro" id="IPR011990">
    <property type="entry name" value="TPR-like_helical_dom_sf"/>
</dbReference>
<dbReference type="EMBL" id="OV121133">
    <property type="protein sequence ID" value="CAH0551824.1"/>
    <property type="molecule type" value="Genomic_DNA"/>
</dbReference>
<dbReference type="PANTHER" id="PTHR46512">
    <property type="entry name" value="PEPTIDYLPROLYL ISOMERASE"/>
    <property type="match status" value="1"/>
</dbReference>